<dbReference type="InterPro" id="IPR011256">
    <property type="entry name" value="Reg_factor_effector_dom_sf"/>
</dbReference>
<keyword evidence="2" id="KW-1185">Reference proteome</keyword>
<reference evidence="1 2" key="1">
    <citation type="submission" date="2016-06" db="EMBL/GenBank/DDBJ databases">
        <title>Four novel species of enterococci isolated from chicken manure.</title>
        <authorList>
            <person name="Van Tyne D."/>
        </authorList>
    </citation>
    <scope>NUCLEOTIDE SEQUENCE [LARGE SCALE GENOMIC DNA]</scope>
    <source>
        <strain evidence="1 2">CU12B</strain>
    </source>
</reference>
<sequence length="182" mass="21474">MKKIDFKKEYKQYYLPKNKPEIIKIPSMNFLAIRGAGDPNEPDGMYAQAISKLYAILYTIKMKGKHLEGYYEYVVPPLEGFWWMDGLKGVDYNHKEKFRWISVIRLPDFVSKTDVEWAISLATETKKNDYSAVMNDFLKEQGYEPDFEPRMHHEIYISDPRKTEADKLKTVIRHPVKLTTLK</sequence>
<protein>
    <submittedName>
        <fullName evidence="1">Transcriptional regulator</fullName>
    </submittedName>
</protein>
<organism evidence="1 2">
    <name type="scientific">Candidatus Enterococcus willemsii</name>
    <dbReference type="NCBI Taxonomy" id="1857215"/>
    <lineage>
        <taxon>Bacteria</taxon>
        <taxon>Bacillati</taxon>
        <taxon>Bacillota</taxon>
        <taxon>Bacilli</taxon>
        <taxon>Lactobacillales</taxon>
        <taxon>Enterococcaceae</taxon>
        <taxon>Enterococcus</taxon>
    </lineage>
</organism>
<dbReference type="RefSeq" id="WP_161902941.1">
    <property type="nucleotide sequence ID" value="NZ_MAEL01000054.1"/>
</dbReference>
<evidence type="ECO:0000313" key="2">
    <source>
        <dbReference type="Proteomes" id="UP000782705"/>
    </source>
</evidence>
<gene>
    <name evidence="1" type="ORF">BAU17_00910</name>
</gene>
<dbReference type="Gene3D" id="3.20.80.10">
    <property type="entry name" value="Regulatory factor, effector binding domain"/>
    <property type="match status" value="2"/>
</dbReference>
<comment type="caution">
    <text evidence="1">The sequence shown here is derived from an EMBL/GenBank/DDBJ whole genome shotgun (WGS) entry which is preliminary data.</text>
</comment>
<proteinExistence type="predicted"/>
<accession>A0ABQ6YX96</accession>
<dbReference type="EMBL" id="MAEL01000054">
    <property type="protein sequence ID" value="KAF1301960.1"/>
    <property type="molecule type" value="Genomic_DNA"/>
</dbReference>
<name>A0ABQ6YX96_9ENTE</name>
<dbReference type="Proteomes" id="UP000782705">
    <property type="component" value="Unassembled WGS sequence"/>
</dbReference>
<evidence type="ECO:0000313" key="1">
    <source>
        <dbReference type="EMBL" id="KAF1301960.1"/>
    </source>
</evidence>